<evidence type="ECO:0000313" key="3">
    <source>
        <dbReference type="Proteomes" id="UP001596137"/>
    </source>
</evidence>
<accession>A0ABW1NI03</accession>
<protein>
    <submittedName>
        <fullName evidence="2">Nuclear transport factor 2 family protein</fullName>
    </submittedName>
</protein>
<dbReference type="EMBL" id="JBHSRF010000023">
    <property type="protein sequence ID" value="MFC6083019.1"/>
    <property type="molecule type" value="Genomic_DNA"/>
</dbReference>
<feature type="domain" description="SnoaL-like" evidence="1">
    <location>
        <begin position="2"/>
        <end position="110"/>
    </location>
</feature>
<dbReference type="Gene3D" id="3.10.450.50">
    <property type="match status" value="1"/>
</dbReference>
<gene>
    <name evidence="2" type="ORF">ACFP1K_17745</name>
</gene>
<organism evidence="2 3">
    <name type="scientific">Sphaerisporangium aureirubrum</name>
    <dbReference type="NCBI Taxonomy" id="1544736"/>
    <lineage>
        <taxon>Bacteria</taxon>
        <taxon>Bacillati</taxon>
        <taxon>Actinomycetota</taxon>
        <taxon>Actinomycetes</taxon>
        <taxon>Streptosporangiales</taxon>
        <taxon>Streptosporangiaceae</taxon>
        <taxon>Sphaerisporangium</taxon>
    </lineage>
</organism>
<evidence type="ECO:0000313" key="2">
    <source>
        <dbReference type="EMBL" id="MFC6083019.1"/>
    </source>
</evidence>
<evidence type="ECO:0000259" key="1">
    <source>
        <dbReference type="Pfam" id="PF12680"/>
    </source>
</evidence>
<name>A0ABW1NI03_9ACTN</name>
<dbReference type="RefSeq" id="WP_380754328.1">
    <property type="nucleotide sequence ID" value="NZ_JBHSRF010000023.1"/>
</dbReference>
<sequence>MYAGAITRNPEAIAAMFTEDGVYDSPLVPDGHPLRHLVGRDAIRTGTGVYHRQPAYQAAVNLERSAYTLHDTSDPDVFIAEIDVAFDEADGRRTTMSLVQIFRLRDGQIAMLRDYFSEVPSAAYDGGSS</sequence>
<dbReference type="Pfam" id="PF12680">
    <property type="entry name" value="SnoaL_2"/>
    <property type="match status" value="1"/>
</dbReference>
<proteinExistence type="predicted"/>
<dbReference type="SUPFAM" id="SSF54427">
    <property type="entry name" value="NTF2-like"/>
    <property type="match status" value="1"/>
</dbReference>
<dbReference type="Proteomes" id="UP001596137">
    <property type="component" value="Unassembled WGS sequence"/>
</dbReference>
<reference evidence="3" key="1">
    <citation type="journal article" date="2019" name="Int. J. Syst. Evol. Microbiol.">
        <title>The Global Catalogue of Microorganisms (GCM) 10K type strain sequencing project: providing services to taxonomists for standard genome sequencing and annotation.</title>
        <authorList>
            <consortium name="The Broad Institute Genomics Platform"/>
            <consortium name="The Broad Institute Genome Sequencing Center for Infectious Disease"/>
            <person name="Wu L."/>
            <person name="Ma J."/>
        </authorList>
    </citation>
    <scope>NUCLEOTIDE SEQUENCE [LARGE SCALE GENOMIC DNA]</scope>
    <source>
        <strain evidence="3">JCM 30346</strain>
    </source>
</reference>
<comment type="caution">
    <text evidence="2">The sequence shown here is derived from an EMBL/GenBank/DDBJ whole genome shotgun (WGS) entry which is preliminary data.</text>
</comment>
<dbReference type="InterPro" id="IPR037401">
    <property type="entry name" value="SnoaL-like"/>
</dbReference>
<dbReference type="InterPro" id="IPR032710">
    <property type="entry name" value="NTF2-like_dom_sf"/>
</dbReference>
<keyword evidence="3" id="KW-1185">Reference proteome</keyword>